<evidence type="ECO:0000313" key="2">
    <source>
        <dbReference type="Proteomes" id="UP000887013"/>
    </source>
</evidence>
<dbReference type="EMBL" id="BMAW01021593">
    <property type="protein sequence ID" value="GFT73610.1"/>
    <property type="molecule type" value="Genomic_DNA"/>
</dbReference>
<dbReference type="AlphaFoldDB" id="A0A8X6U2H2"/>
<accession>A0A8X6U2H2</accession>
<organism evidence="1 2">
    <name type="scientific">Nephila pilipes</name>
    <name type="common">Giant wood spider</name>
    <name type="synonym">Nephila maculata</name>
    <dbReference type="NCBI Taxonomy" id="299642"/>
    <lineage>
        <taxon>Eukaryota</taxon>
        <taxon>Metazoa</taxon>
        <taxon>Ecdysozoa</taxon>
        <taxon>Arthropoda</taxon>
        <taxon>Chelicerata</taxon>
        <taxon>Arachnida</taxon>
        <taxon>Araneae</taxon>
        <taxon>Araneomorphae</taxon>
        <taxon>Entelegynae</taxon>
        <taxon>Araneoidea</taxon>
        <taxon>Nephilidae</taxon>
        <taxon>Nephila</taxon>
    </lineage>
</organism>
<sequence>MITGLEEDEDFYYPFMENGRSCQGELITAMRIITAIMIRHGADDKREVEGWSMEQLECNPEDVLSKLHDTIKQGEEIRFPTKKVELGKTVEMHVI</sequence>
<gene>
    <name evidence="1" type="ORF">NPIL_228611</name>
</gene>
<protein>
    <submittedName>
        <fullName evidence="1">Uncharacterized protein</fullName>
    </submittedName>
</protein>
<dbReference type="OrthoDB" id="10478315at2759"/>
<keyword evidence="2" id="KW-1185">Reference proteome</keyword>
<comment type="caution">
    <text evidence="1">The sequence shown here is derived from an EMBL/GenBank/DDBJ whole genome shotgun (WGS) entry which is preliminary data.</text>
</comment>
<evidence type="ECO:0000313" key="1">
    <source>
        <dbReference type="EMBL" id="GFT73610.1"/>
    </source>
</evidence>
<reference evidence="1" key="1">
    <citation type="submission" date="2020-08" db="EMBL/GenBank/DDBJ databases">
        <title>Multicomponent nature underlies the extraordinary mechanical properties of spider dragline silk.</title>
        <authorList>
            <person name="Kono N."/>
            <person name="Nakamura H."/>
            <person name="Mori M."/>
            <person name="Yoshida Y."/>
            <person name="Ohtoshi R."/>
            <person name="Malay A.D."/>
            <person name="Moran D.A.P."/>
            <person name="Tomita M."/>
            <person name="Numata K."/>
            <person name="Arakawa K."/>
        </authorList>
    </citation>
    <scope>NUCLEOTIDE SEQUENCE</scope>
</reference>
<dbReference type="Proteomes" id="UP000887013">
    <property type="component" value="Unassembled WGS sequence"/>
</dbReference>
<name>A0A8X6U2H2_NEPPI</name>
<proteinExistence type="predicted"/>